<dbReference type="Gene3D" id="3.60.15.10">
    <property type="entry name" value="Ribonuclease Z/Hydroxyacylglutathione hydrolase-like"/>
    <property type="match status" value="1"/>
</dbReference>
<dbReference type="OrthoDB" id="361301at2"/>
<sequence>MDKNDFTRIELAAGWVDVYDFGEVRLHTYRTADPIDDEVFVVEKGGRGFVIEMPCFFDSITALEGYLRDAGIDVEGIVASYHMAGASFLAGTPVFATREADVYGHSGGGRALIDNFAGAFSDAFDSSIATVTDVIEGDELELAGVRMSIVRTSEAFDLEIPEIDALYTHMLGHDCHSIVASPGHADAIVAQLRGYLERGIGLVLTSHYTPEDLKDVRTKIDYLEDLKAIAAECVGAEEFKAAVQNRFPGYSGGNYLDMTSGFFFA</sequence>
<evidence type="ECO:0000313" key="2">
    <source>
        <dbReference type="Proteomes" id="UP000236197"/>
    </source>
</evidence>
<dbReference type="InterPro" id="IPR036866">
    <property type="entry name" value="RibonucZ/Hydroxyglut_hydro"/>
</dbReference>
<reference evidence="2" key="1">
    <citation type="submission" date="2018-01" db="EMBL/GenBank/DDBJ databases">
        <title>Rubneribacter badeniensis gen. nov., sp. nov., and Colonibacter rubneri, gen. nov., sp. nov., WGS of new members of the Eggerthellaceae.</title>
        <authorList>
            <person name="Danylec N."/>
            <person name="Stoll D.A."/>
            <person name="Doetsch A."/>
            <person name="Kulling S.E."/>
            <person name="Huch M."/>
        </authorList>
    </citation>
    <scope>NUCLEOTIDE SEQUENCE [LARGE SCALE GENOMIC DNA]</scope>
    <source>
        <strain evidence="2">ResAG-96</strain>
    </source>
</reference>
<keyword evidence="2" id="KW-1185">Reference proteome</keyword>
<organism evidence="1 2">
    <name type="scientific">Enteroscipio rubneri</name>
    <dbReference type="NCBI Taxonomy" id="2070686"/>
    <lineage>
        <taxon>Bacteria</taxon>
        <taxon>Bacillati</taxon>
        <taxon>Actinomycetota</taxon>
        <taxon>Coriobacteriia</taxon>
        <taxon>Eggerthellales</taxon>
        <taxon>Eggerthellaceae</taxon>
        <taxon>Enteroscipio</taxon>
    </lineage>
</organism>
<proteinExistence type="predicted"/>
<name>A0A2K2UCI0_9ACTN</name>
<dbReference type="RefSeq" id="WP_103264523.1">
    <property type="nucleotide sequence ID" value="NZ_CABMLE010000003.1"/>
</dbReference>
<dbReference type="EMBL" id="PPEK01000003">
    <property type="protein sequence ID" value="PNV68045.1"/>
    <property type="molecule type" value="Genomic_DNA"/>
</dbReference>
<comment type="caution">
    <text evidence="1">The sequence shown here is derived from an EMBL/GenBank/DDBJ whole genome shotgun (WGS) entry which is preliminary data.</text>
</comment>
<protein>
    <submittedName>
        <fullName evidence="1">Uncharacterized protein</fullName>
    </submittedName>
</protein>
<accession>A0A2K2UCI0</accession>
<dbReference type="Proteomes" id="UP000236197">
    <property type="component" value="Unassembled WGS sequence"/>
</dbReference>
<dbReference type="AlphaFoldDB" id="A0A2K2UCI0"/>
<evidence type="ECO:0000313" key="1">
    <source>
        <dbReference type="EMBL" id="PNV68045.1"/>
    </source>
</evidence>
<dbReference type="SUPFAM" id="SSF56281">
    <property type="entry name" value="Metallo-hydrolase/oxidoreductase"/>
    <property type="match status" value="1"/>
</dbReference>
<gene>
    <name evidence="1" type="ORF">C2L71_04190</name>
</gene>